<dbReference type="InterPro" id="IPR016187">
    <property type="entry name" value="CTDL_fold"/>
</dbReference>
<keyword evidence="3 5" id="KW-0732">Signal</keyword>
<dbReference type="InterPro" id="IPR016186">
    <property type="entry name" value="C-type_lectin-like/link_sf"/>
</dbReference>
<feature type="domain" description="C-type lectin" evidence="6">
    <location>
        <begin position="34"/>
        <end position="157"/>
    </location>
</feature>
<feature type="chain" id="PRO_5040425129" description="C-type lectin domain-containing protein" evidence="5">
    <location>
        <begin position="20"/>
        <end position="162"/>
    </location>
</feature>
<comment type="subcellular location">
    <subcellularLocation>
        <location evidence="1">Secreted</location>
    </subcellularLocation>
</comment>
<evidence type="ECO:0000313" key="8">
    <source>
        <dbReference type="Proteomes" id="UP001153636"/>
    </source>
</evidence>
<accession>A0A9P0G962</accession>
<organism evidence="7 8">
    <name type="scientific">Psylliodes chrysocephalus</name>
    <dbReference type="NCBI Taxonomy" id="3402493"/>
    <lineage>
        <taxon>Eukaryota</taxon>
        <taxon>Metazoa</taxon>
        <taxon>Ecdysozoa</taxon>
        <taxon>Arthropoda</taxon>
        <taxon>Hexapoda</taxon>
        <taxon>Insecta</taxon>
        <taxon>Pterygota</taxon>
        <taxon>Neoptera</taxon>
        <taxon>Endopterygota</taxon>
        <taxon>Coleoptera</taxon>
        <taxon>Polyphaga</taxon>
        <taxon>Cucujiformia</taxon>
        <taxon>Chrysomeloidea</taxon>
        <taxon>Chrysomelidae</taxon>
        <taxon>Galerucinae</taxon>
        <taxon>Alticini</taxon>
        <taxon>Psylliodes</taxon>
    </lineage>
</organism>
<evidence type="ECO:0000313" key="7">
    <source>
        <dbReference type="EMBL" id="CAH1101242.1"/>
    </source>
</evidence>
<name>A0A9P0G962_9CUCU</name>
<gene>
    <name evidence="7" type="ORF">PSYICH_LOCUS2808</name>
</gene>
<protein>
    <recommendedName>
        <fullName evidence="6">C-type lectin domain-containing protein</fullName>
    </recommendedName>
</protein>
<evidence type="ECO:0000256" key="1">
    <source>
        <dbReference type="ARBA" id="ARBA00004613"/>
    </source>
</evidence>
<keyword evidence="8" id="KW-1185">Reference proteome</keyword>
<dbReference type="SUPFAM" id="SSF56436">
    <property type="entry name" value="C-type lectin-like"/>
    <property type="match status" value="1"/>
</dbReference>
<dbReference type="InterPro" id="IPR001304">
    <property type="entry name" value="C-type_lectin-like"/>
</dbReference>
<dbReference type="PANTHER" id="PTHR22799">
    <property type="entry name" value="TETRANECTIN-RELATED"/>
    <property type="match status" value="1"/>
</dbReference>
<dbReference type="GO" id="GO:0005615">
    <property type="term" value="C:extracellular space"/>
    <property type="evidence" value="ECO:0007669"/>
    <property type="project" value="TreeGrafter"/>
</dbReference>
<keyword evidence="2" id="KW-0964">Secreted</keyword>
<dbReference type="AlphaFoldDB" id="A0A9P0G962"/>
<evidence type="ECO:0000256" key="5">
    <source>
        <dbReference type="SAM" id="SignalP"/>
    </source>
</evidence>
<dbReference type="PANTHER" id="PTHR22799:SF1">
    <property type="entry name" value="C-TYPE LECTIN DOMAIN FAMILY 11 MEMBER A"/>
    <property type="match status" value="1"/>
</dbReference>
<dbReference type="Gene3D" id="3.10.100.10">
    <property type="entry name" value="Mannose-Binding Protein A, subunit A"/>
    <property type="match status" value="1"/>
</dbReference>
<dbReference type="OrthoDB" id="6340082at2759"/>
<dbReference type="GO" id="GO:0030246">
    <property type="term" value="F:carbohydrate binding"/>
    <property type="evidence" value="ECO:0007669"/>
    <property type="project" value="UniProtKB-KW"/>
</dbReference>
<evidence type="ECO:0000256" key="3">
    <source>
        <dbReference type="ARBA" id="ARBA00022729"/>
    </source>
</evidence>
<dbReference type="Proteomes" id="UP001153636">
    <property type="component" value="Chromosome 11"/>
</dbReference>
<dbReference type="EMBL" id="OV651823">
    <property type="protein sequence ID" value="CAH1101242.1"/>
    <property type="molecule type" value="Genomic_DNA"/>
</dbReference>
<sequence length="162" mass="18379">MNFFLATWCVFICFTTTFAYLKNDTQLWSHTLKLGAKTFFINFEAISFDDAIVFCRAHSMQLAAIENLNENTILVKDLKKISVDGTTELWTSGKKLNNSNDWIWLSTMDVIESFDWGAGEPNNEEGNEFCLAIYPNYYSSGSWNDANCQALAYPICQSVSSN</sequence>
<dbReference type="InterPro" id="IPR051663">
    <property type="entry name" value="CLec_Tetranectin-domain"/>
</dbReference>
<feature type="signal peptide" evidence="5">
    <location>
        <begin position="1"/>
        <end position="19"/>
    </location>
</feature>
<dbReference type="PROSITE" id="PS50041">
    <property type="entry name" value="C_TYPE_LECTIN_2"/>
    <property type="match status" value="1"/>
</dbReference>
<dbReference type="Pfam" id="PF00059">
    <property type="entry name" value="Lectin_C"/>
    <property type="match status" value="1"/>
</dbReference>
<evidence type="ECO:0000259" key="6">
    <source>
        <dbReference type="PROSITE" id="PS50041"/>
    </source>
</evidence>
<evidence type="ECO:0000256" key="4">
    <source>
        <dbReference type="ARBA" id="ARBA00022734"/>
    </source>
</evidence>
<reference evidence="7" key="1">
    <citation type="submission" date="2022-01" db="EMBL/GenBank/DDBJ databases">
        <authorList>
            <person name="King R."/>
        </authorList>
    </citation>
    <scope>NUCLEOTIDE SEQUENCE</scope>
</reference>
<proteinExistence type="predicted"/>
<dbReference type="GO" id="GO:0008083">
    <property type="term" value="F:growth factor activity"/>
    <property type="evidence" value="ECO:0007669"/>
    <property type="project" value="TreeGrafter"/>
</dbReference>
<dbReference type="SMART" id="SM00034">
    <property type="entry name" value="CLECT"/>
    <property type="match status" value="1"/>
</dbReference>
<keyword evidence="4" id="KW-0430">Lectin</keyword>
<evidence type="ECO:0000256" key="2">
    <source>
        <dbReference type="ARBA" id="ARBA00022525"/>
    </source>
</evidence>